<comment type="caution">
    <text evidence="1">The sequence shown here is derived from an EMBL/GenBank/DDBJ whole genome shotgun (WGS) entry which is preliminary data.</text>
</comment>
<name>A0A2B2MD82_BACCE</name>
<evidence type="ECO:0000313" key="1">
    <source>
        <dbReference type="EMBL" id="PFQ53793.1"/>
    </source>
</evidence>
<evidence type="ECO:0000313" key="2">
    <source>
        <dbReference type="Proteomes" id="UP000224386"/>
    </source>
</evidence>
<gene>
    <name evidence="1" type="ORF">COK05_01295</name>
</gene>
<dbReference type="AlphaFoldDB" id="A0A2B2MD82"/>
<reference evidence="1 2" key="1">
    <citation type="submission" date="2017-09" db="EMBL/GenBank/DDBJ databases">
        <title>Large-scale bioinformatics analysis of Bacillus genomes uncovers conserved roles of natural products in bacterial physiology.</title>
        <authorList>
            <consortium name="Agbiome Team Llc"/>
            <person name="Bleich R.M."/>
            <person name="Grubbs K.J."/>
            <person name="Santa Maria K.C."/>
            <person name="Allen S.E."/>
            <person name="Farag S."/>
            <person name="Shank E.A."/>
            <person name="Bowers A."/>
        </authorList>
    </citation>
    <scope>NUCLEOTIDE SEQUENCE [LARGE SCALE GENOMIC DNA]</scope>
    <source>
        <strain evidence="1 2">AFS070861</strain>
    </source>
</reference>
<organism evidence="1 2">
    <name type="scientific">Bacillus cereus</name>
    <dbReference type="NCBI Taxonomy" id="1396"/>
    <lineage>
        <taxon>Bacteria</taxon>
        <taxon>Bacillati</taxon>
        <taxon>Bacillota</taxon>
        <taxon>Bacilli</taxon>
        <taxon>Bacillales</taxon>
        <taxon>Bacillaceae</taxon>
        <taxon>Bacillus</taxon>
        <taxon>Bacillus cereus group</taxon>
    </lineage>
</organism>
<dbReference type="RefSeq" id="WP_098611156.1">
    <property type="nucleotide sequence ID" value="NZ_NVAP01000002.1"/>
</dbReference>
<sequence>MHFGPAAALPSVLAAVWHNIAGPILATVLSKIQRKNLSINIEKKEISISFEIEE</sequence>
<dbReference type="EMBL" id="NVAP01000002">
    <property type="protein sequence ID" value="PFQ53793.1"/>
    <property type="molecule type" value="Genomic_DNA"/>
</dbReference>
<proteinExistence type="predicted"/>
<dbReference type="Proteomes" id="UP000224386">
    <property type="component" value="Unassembled WGS sequence"/>
</dbReference>
<protein>
    <submittedName>
        <fullName evidence="1">Transporter</fullName>
    </submittedName>
</protein>
<accession>A0A2B2MD82</accession>